<accession>G5LWW8</accession>
<proteinExistence type="predicted"/>
<reference evidence="1 2" key="1">
    <citation type="journal article" date="2011" name="BMC Genomics">
        <title>Genome sequencing reveals diversification of virulence factor content and possible host adaptation in distinct subpopulations of Salmonella enterica.</title>
        <authorList>
            <person name="den Bakker H.C."/>
            <person name="Moreno Switt A.I."/>
            <person name="Govoni G."/>
            <person name="Cummings C.A."/>
            <person name="Ranieri M.L."/>
            <person name="Degoricija L."/>
            <person name="Hoelzer K."/>
            <person name="Rodriguez-Rivera L.D."/>
            <person name="Brown S."/>
            <person name="Bolchacova E."/>
            <person name="Furtado M.R."/>
            <person name="Wiedmann M."/>
        </authorList>
    </citation>
    <scope>NUCLEOTIDE SEQUENCE [LARGE SCALE GENOMIC DNA]</scope>
    <source>
        <strain evidence="1 2">R6-377</strain>
    </source>
</reference>
<comment type="caution">
    <text evidence="1">The sequence shown here is derived from an EMBL/GenBank/DDBJ whole genome shotgun (WGS) entry which is preliminary data.</text>
</comment>
<dbReference type="Proteomes" id="UP000004642">
    <property type="component" value="Unassembled WGS sequence"/>
</dbReference>
<dbReference type="EMBL" id="AFCJ01002501">
    <property type="protein sequence ID" value="EHC29122.1"/>
    <property type="molecule type" value="Genomic_DNA"/>
</dbReference>
<dbReference type="AlphaFoldDB" id="G5LWW8"/>
<protein>
    <submittedName>
        <fullName evidence="1">Uncharacterized protein</fullName>
    </submittedName>
</protein>
<organism evidence="1 2">
    <name type="scientific">Salmonella enterica subsp. enterica serovar Alachua str. R6-377</name>
    <dbReference type="NCBI Taxonomy" id="913241"/>
    <lineage>
        <taxon>Bacteria</taxon>
        <taxon>Pseudomonadati</taxon>
        <taxon>Pseudomonadota</taxon>
        <taxon>Gammaproteobacteria</taxon>
        <taxon>Enterobacterales</taxon>
        <taxon>Enterobacteriaceae</taxon>
        <taxon>Salmonella</taxon>
    </lineage>
</organism>
<evidence type="ECO:0000313" key="2">
    <source>
        <dbReference type="Proteomes" id="UP000004642"/>
    </source>
</evidence>
<evidence type="ECO:0000313" key="1">
    <source>
        <dbReference type="EMBL" id="EHC29122.1"/>
    </source>
</evidence>
<name>G5LWW8_SALET</name>
<sequence length="68" mass="7988">MDKTLFEQKIQRAVNGGRFGLWFRFAQQIEQIVCADGTLLQTHQAQHFEALRRQAHVALRAEFFSLRQ</sequence>
<gene>
    <name evidence="1" type="ORF">LTSEALA_5889</name>
</gene>